<evidence type="ECO:0000313" key="2">
    <source>
        <dbReference type="EMBL" id="KFM69733.1"/>
    </source>
</evidence>
<dbReference type="Proteomes" id="UP000054359">
    <property type="component" value="Unassembled WGS sequence"/>
</dbReference>
<evidence type="ECO:0008006" key="4">
    <source>
        <dbReference type="Google" id="ProtNLM"/>
    </source>
</evidence>
<sequence>YGIISGVLFSASCFGAFIGPSVGGILVDNFGYKRSTYFVVAMELVMAAGCAVRLCVLRFRRKEIQPEQENV</sequence>
<protein>
    <recommendedName>
        <fullName evidence="4">Major facilitator superfamily (MFS) profile domain-containing protein</fullName>
    </recommendedName>
</protein>
<keyword evidence="1" id="KW-0472">Membrane</keyword>
<keyword evidence="1" id="KW-1133">Transmembrane helix</keyword>
<dbReference type="InterPro" id="IPR036259">
    <property type="entry name" value="MFS_trans_sf"/>
</dbReference>
<evidence type="ECO:0000256" key="1">
    <source>
        <dbReference type="SAM" id="Phobius"/>
    </source>
</evidence>
<gene>
    <name evidence="2" type="ORF">X975_14626</name>
</gene>
<feature type="transmembrane region" description="Helical" evidence="1">
    <location>
        <begin position="7"/>
        <end position="26"/>
    </location>
</feature>
<keyword evidence="1" id="KW-0812">Transmembrane</keyword>
<organism evidence="2 3">
    <name type="scientific">Stegodyphus mimosarum</name>
    <name type="common">African social velvet spider</name>
    <dbReference type="NCBI Taxonomy" id="407821"/>
    <lineage>
        <taxon>Eukaryota</taxon>
        <taxon>Metazoa</taxon>
        <taxon>Ecdysozoa</taxon>
        <taxon>Arthropoda</taxon>
        <taxon>Chelicerata</taxon>
        <taxon>Arachnida</taxon>
        <taxon>Araneae</taxon>
        <taxon>Araneomorphae</taxon>
        <taxon>Entelegynae</taxon>
        <taxon>Eresoidea</taxon>
        <taxon>Eresidae</taxon>
        <taxon>Stegodyphus</taxon>
    </lineage>
</organism>
<dbReference type="AlphaFoldDB" id="A0A087TX94"/>
<dbReference type="OrthoDB" id="6430902at2759"/>
<evidence type="ECO:0000313" key="3">
    <source>
        <dbReference type="Proteomes" id="UP000054359"/>
    </source>
</evidence>
<dbReference type="EMBL" id="KK117167">
    <property type="protein sequence ID" value="KFM69733.1"/>
    <property type="molecule type" value="Genomic_DNA"/>
</dbReference>
<keyword evidence="3" id="KW-1185">Reference proteome</keyword>
<accession>A0A087TX94</accession>
<proteinExistence type="predicted"/>
<dbReference type="Gene3D" id="1.20.1250.20">
    <property type="entry name" value="MFS general substrate transporter like domains"/>
    <property type="match status" value="1"/>
</dbReference>
<reference evidence="2 3" key="1">
    <citation type="submission" date="2013-11" db="EMBL/GenBank/DDBJ databases">
        <title>Genome sequencing of Stegodyphus mimosarum.</title>
        <authorList>
            <person name="Bechsgaard J."/>
        </authorList>
    </citation>
    <scope>NUCLEOTIDE SEQUENCE [LARGE SCALE GENOMIC DNA]</scope>
</reference>
<name>A0A087TX94_STEMI</name>
<feature type="non-terminal residue" evidence="2">
    <location>
        <position position="71"/>
    </location>
</feature>
<dbReference type="SUPFAM" id="SSF103473">
    <property type="entry name" value="MFS general substrate transporter"/>
    <property type="match status" value="1"/>
</dbReference>
<feature type="non-terminal residue" evidence="2">
    <location>
        <position position="1"/>
    </location>
</feature>
<feature type="transmembrane region" description="Helical" evidence="1">
    <location>
        <begin position="38"/>
        <end position="56"/>
    </location>
</feature>